<evidence type="ECO:0000256" key="1">
    <source>
        <dbReference type="SAM" id="Phobius"/>
    </source>
</evidence>
<evidence type="ECO:0000313" key="2">
    <source>
        <dbReference type="EMBL" id="OUO03572.1"/>
    </source>
</evidence>
<feature type="transmembrane region" description="Helical" evidence="1">
    <location>
        <begin position="16"/>
        <end position="38"/>
    </location>
</feature>
<keyword evidence="1" id="KW-1133">Transmembrane helix</keyword>
<sequence>MNNPSKNSANSFDKHFSFLLCAYMLSSLFIVFVGHLFISERKKANLKEAGIAFFKAIEKEKKQYITTFVFQYDSRLSPNTISGEEKRNWYEQICLISDDPNRHHLDSIFQAELDNRKIRGSVAIQCAVGDKVTISRPEAFYRKATALDAVSYRKNLDAGQKIILQPYVHLPYRWLAGCWPVYMLVAVWLSGTALFIYIVRKKHRRSHLAASIDVEQIVEKMHEPQIKIQWTLLPGNISFDEEHGILKQDDKEVSLSGDSLLYFRHFIQNESFMLTYHDILVYVYGIKTDEISKNDRSRISHGIERLQKQLEGFENLKIILVRGKGYRMEVSTDND</sequence>
<protein>
    <submittedName>
        <fullName evidence="2">Uncharacterized protein</fullName>
    </submittedName>
</protein>
<dbReference type="Proteomes" id="UP000195975">
    <property type="component" value="Unassembled WGS sequence"/>
</dbReference>
<keyword evidence="1" id="KW-0812">Transmembrane</keyword>
<feature type="transmembrane region" description="Helical" evidence="1">
    <location>
        <begin position="179"/>
        <end position="199"/>
    </location>
</feature>
<dbReference type="GO" id="GO:0003677">
    <property type="term" value="F:DNA binding"/>
    <property type="evidence" value="ECO:0007669"/>
    <property type="project" value="InterPro"/>
</dbReference>
<evidence type="ECO:0000313" key="3">
    <source>
        <dbReference type="Proteomes" id="UP000195975"/>
    </source>
</evidence>
<reference evidence="3" key="1">
    <citation type="submission" date="2017-04" db="EMBL/GenBank/DDBJ databases">
        <title>Function of individual gut microbiota members based on whole genome sequencing of pure cultures obtained from chicken caecum.</title>
        <authorList>
            <person name="Medvecky M."/>
            <person name="Cejkova D."/>
            <person name="Polansky O."/>
            <person name="Karasova D."/>
            <person name="Kubasova T."/>
            <person name="Cizek A."/>
            <person name="Rychlik I."/>
        </authorList>
    </citation>
    <scope>NUCLEOTIDE SEQUENCE [LARGE SCALE GENOMIC DNA]</scope>
    <source>
        <strain evidence="3">An42</strain>
    </source>
</reference>
<dbReference type="EMBL" id="NFIJ01000021">
    <property type="protein sequence ID" value="OUO03572.1"/>
    <property type="molecule type" value="Genomic_DNA"/>
</dbReference>
<dbReference type="InterPro" id="IPR036388">
    <property type="entry name" value="WH-like_DNA-bd_sf"/>
</dbReference>
<dbReference type="RefSeq" id="WP_087375671.1">
    <property type="nucleotide sequence ID" value="NZ_CALVDK010000007.1"/>
</dbReference>
<dbReference type="SUPFAM" id="SSF46894">
    <property type="entry name" value="C-terminal effector domain of the bipartite response regulators"/>
    <property type="match status" value="1"/>
</dbReference>
<accession>A0A9Q5SPM5</accession>
<proteinExistence type="predicted"/>
<name>A0A9Q5SPM5_9BACT</name>
<dbReference type="GO" id="GO:0006355">
    <property type="term" value="P:regulation of DNA-templated transcription"/>
    <property type="evidence" value="ECO:0007669"/>
    <property type="project" value="InterPro"/>
</dbReference>
<keyword evidence="1" id="KW-0472">Membrane</keyword>
<comment type="caution">
    <text evidence="2">The sequence shown here is derived from an EMBL/GenBank/DDBJ whole genome shotgun (WGS) entry which is preliminary data.</text>
</comment>
<organism evidence="2 3">
    <name type="scientific">Parabacteroides johnsonii</name>
    <dbReference type="NCBI Taxonomy" id="387661"/>
    <lineage>
        <taxon>Bacteria</taxon>
        <taxon>Pseudomonadati</taxon>
        <taxon>Bacteroidota</taxon>
        <taxon>Bacteroidia</taxon>
        <taxon>Bacteroidales</taxon>
        <taxon>Tannerellaceae</taxon>
        <taxon>Parabacteroides</taxon>
    </lineage>
</organism>
<gene>
    <name evidence="2" type="ORF">B5F96_15290</name>
</gene>
<dbReference type="AlphaFoldDB" id="A0A9Q5SPM5"/>
<dbReference type="Gene3D" id="1.10.10.10">
    <property type="entry name" value="Winged helix-like DNA-binding domain superfamily/Winged helix DNA-binding domain"/>
    <property type="match status" value="1"/>
</dbReference>
<dbReference type="InterPro" id="IPR016032">
    <property type="entry name" value="Sig_transdc_resp-reg_C-effctor"/>
</dbReference>